<evidence type="ECO:0000313" key="1">
    <source>
        <dbReference type="EMBL" id="QFZ25493.1"/>
    </source>
</evidence>
<accession>A0ACD0WDZ6</accession>
<reference evidence="2" key="1">
    <citation type="journal article" date="2019" name="MBio">
        <title>Comparative genomics for the elucidation of multidrug resistance (MDR) in Candida lusitaniae.</title>
        <authorList>
            <person name="Kannan A."/>
            <person name="Asner S.A."/>
            <person name="Trachsel E."/>
            <person name="Kelly S."/>
            <person name="Parker J."/>
            <person name="Sanglard D."/>
        </authorList>
    </citation>
    <scope>NUCLEOTIDE SEQUENCE [LARGE SCALE GENOMIC DNA]</scope>
    <source>
        <strain evidence="2">P1</strain>
    </source>
</reference>
<name>A0ACD0WDZ6_CLALS</name>
<keyword evidence="2" id="KW-1185">Reference proteome</keyword>
<dbReference type="Proteomes" id="UP000326582">
    <property type="component" value="Chromosome 1"/>
</dbReference>
<proteinExistence type="predicted"/>
<sequence>MHITSFQYAHTRALYIRTAKNRFPPPQLFFMSDLSSQLSAFKNRIRSGASVAVKRAVTPKPVKTPEPPKRSGDSDLAQAIKRQRQNDSALSGAHLSTRLHLAVEYIKSQDAPVPISKLQGYLSFDISDTLLPLLKEIDRIKYDPANNTLEYMSLHNIGNAEDLLNFLRSQPTFKGTSVKELRDGWSGCLDAIAELEEENKILVLRNKKENAPRLVWANLGGEIGTVDEEFVEMWSKIRVPDRDSLYQALIDNSLKPTGADPHELKKKPQQQERKQRKARRGKITNTHMKGILKDYSQLV</sequence>
<gene>
    <name evidence="1" type="ORF">EJF14_10589</name>
</gene>
<protein>
    <submittedName>
        <fullName evidence="1">Transcription initiation factor IIE subunit beta</fullName>
    </submittedName>
</protein>
<dbReference type="EMBL" id="CP038484">
    <property type="protein sequence ID" value="QFZ25493.1"/>
    <property type="molecule type" value="Genomic_DNA"/>
</dbReference>
<organism evidence="1 2">
    <name type="scientific">Clavispora lusitaniae</name>
    <name type="common">Candida lusitaniae</name>
    <dbReference type="NCBI Taxonomy" id="36911"/>
    <lineage>
        <taxon>Eukaryota</taxon>
        <taxon>Fungi</taxon>
        <taxon>Dikarya</taxon>
        <taxon>Ascomycota</taxon>
        <taxon>Saccharomycotina</taxon>
        <taxon>Pichiomycetes</taxon>
        <taxon>Metschnikowiaceae</taxon>
        <taxon>Clavispora</taxon>
    </lineage>
</organism>
<evidence type="ECO:0000313" key="2">
    <source>
        <dbReference type="Proteomes" id="UP000326582"/>
    </source>
</evidence>